<evidence type="ECO:0000313" key="7">
    <source>
        <dbReference type="Proteomes" id="UP000509510"/>
    </source>
</evidence>
<keyword evidence="4" id="KW-0274">FAD</keyword>
<evidence type="ECO:0000313" key="6">
    <source>
        <dbReference type="EMBL" id="QKX53054.1"/>
    </source>
</evidence>
<dbReference type="AlphaFoldDB" id="A0A7H8QGE6"/>
<dbReference type="Proteomes" id="UP000509510">
    <property type="component" value="Chromosome I"/>
</dbReference>
<evidence type="ECO:0000256" key="5">
    <source>
        <dbReference type="ARBA" id="ARBA00023002"/>
    </source>
</evidence>
<evidence type="ECO:0000256" key="3">
    <source>
        <dbReference type="ARBA" id="ARBA00022630"/>
    </source>
</evidence>
<keyword evidence="3" id="KW-0285">Flavoprotein</keyword>
<dbReference type="PANTHER" id="PTHR42877:SF5">
    <property type="entry name" value="L-ORNITHINE N(5)-MONOOXYGENASE-RELATED"/>
    <property type="match status" value="1"/>
</dbReference>
<evidence type="ECO:0000256" key="1">
    <source>
        <dbReference type="ARBA" id="ARBA00001974"/>
    </source>
</evidence>
<dbReference type="EMBL" id="CP055898">
    <property type="protein sequence ID" value="QKX53054.1"/>
    <property type="molecule type" value="Genomic_DNA"/>
</dbReference>
<comment type="similarity">
    <text evidence="2">Belongs to the FAD-binding monooxygenase family.</text>
</comment>
<gene>
    <name evidence="6" type="ORF">TRUGW13939_00125</name>
</gene>
<name>A0A7H8QGE6_TALRU</name>
<evidence type="ECO:0000256" key="2">
    <source>
        <dbReference type="ARBA" id="ARBA00010139"/>
    </source>
</evidence>
<dbReference type="GO" id="GO:0050660">
    <property type="term" value="F:flavin adenine dinucleotide binding"/>
    <property type="evidence" value="ECO:0007669"/>
    <property type="project" value="InterPro"/>
</dbReference>
<dbReference type="GeneID" id="55987642"/>
<dbReference type="InterPro" id="IPR020946">
    <property type="entry name" value="Flavin_mOase-like"/>
</dbReference>
<dbReference type="GO" id="GO:0050661">
    <property type="term" value="F:NADP binding"/>
    <property type="evidence" value="ECO:0007669"/>
    <property type="project" value="InterPro"/>
</dbReference>
<dbReference type="KEGG" id="trg:TRUGW13939_00125"/>
<dbReference type="InterPro" id="IPR036188">
    <property type="entry name" value="FAD/NAD-bd_sf"/>
</dbReference>
<evidence type="ECO:0000256" key="4">
    <source>
        <dbReference type="ARBA" id="ARBA00022827"/>
    </source>
</evidence>
<dbReference type="GO" id="GO:0004499">
    <property type="term" value="F:N,N-dimethylaniline monooxygenase activity"/>
    <property type="evidence" value="ECO:0007669"/>
    <property type="project" value="InterPro"/>
</dbReference>
<protein>
    <recommendedName>
        <fullName evidence="8">L-ornithine N(5)-oxygenase</fullName>
    </recommendedName>
</protein>
<dbReference type="PANTHER" id="PTHR42877">
    <property type="entry name" value="L-ORNITHINE N(5)-MONOOXYGENASE-RELATED"/>
    <property type="match status" value="1"/>
</dbReference>
<organism evidence="6 7">
    <name type="scientific">Talaromyces rugulosus</name>
    <name type="common">Penicillium rugulosum</name>
    <dbReference type="NCBI Taxonomy" id="121627"/>
    <lineage>
        <taxon>Eukaryota</taxon>
        <taxon>Fungi</taxon>
        <taxon>Dikarya</taxon>
        <taxon>Ascomycota</taxon>
        <taxon>Pezizomycotina</taxon>
        <taxon>Eurotiomycetes</taxon>
        <taxon>Eurotiomycetidae</taxon>
        <taxon>Eurotiales</taxon>
        <taxon>Trichocomaceae</taxon>
        <taxon>Talaromyces</taxon>
        <taxon>Talaromyces sect. Islandici</taxon>
    </lineage>
</organism>
<proteinExistence type="inferred from homology"/>
<dbReference type="Gene3D" id="3.50.50.60">
    <property type="entry name" value="FAD/NAD(P)-binding domain"/>
    <property type="match status" value="2"/>
</dbReference>
<keyword evidence="5" id="KW-0560">Oxidoreductase</keyword>
<dbReference type="RefSeq" id="XP_035339233.1">
    <property type="nucleotide sequence ID" value="XM_035483340.1"/>
</dbReference>
<dbReference type="InterPro" id="IPR051209">
    <property type="entry name" value="FAD-bind_Monooxygenase_sf"/>
</dbReference>
<evidence type="ECO:0008006" key="8">
    <source>
        <dbReference type="Google" id="ProtNLM"/>
    </source>
</evidence>
<comment type="cofactor">
    <cofactor evidence="1">
        <name>FAD</name>
        <dbReference type="ChEBI" id="CHEBI:57692"/>
    </cofactor>
</comment>
<reference evidence="7" key="1">
    <citation type="submission" date="2020-06" db="EMBL/GenBank/DDBJ databases">
        <title>A chromosome-scale genome assembly of Talaromyces rugulosus W13939.</title>
        <authorList>
            <person name="Wang B."/>
            <person name="Guo L."/>
            <person name="Ye K."/>
            <person name="Wang L."/>
        </authorList>
    </citation>
    <scope>NUCLEOTIDE SEQUENCE [LARGE SCALE GENOMIC DNA]</scope>
    <source>
        <strain evidence="7">W13939</strain>
    </source>
</reference>
<keyword evidence="7" id="KW-1185">Reference proteome</keyword>
<dbReference type="Pfam" id="PF00743">
    <property type="entry name" value="FMO-like"/>
    <property type="match status" value="1"/>
</dbReference>
<dbReference type="OrthoDB" id="74360at2759"/>
<accession>A0A7H8QGE6</accession>
<dbReference type="SUPFAM" id="SSF51905">
    <property type="entry name" value="FAD/NAD(P)-binding domain"/>
    <property type="match status" value="1"/>
</dbReference>
<sequence length="601" mass="67099">MSQSQIDTDVIIIGAGMSGLNFAIRLQQDYPDASYHIIESSADLAGTWSINTYPGCGCDVASHFYSYSFALKPDWSQKFALQREILQYFRDVATKHDIVRHIQYQADIAKATWDEQFGIWVVEVLDRKTGTSRVLRSRAVVSAVGALSIPRPCEIKGTEQFRGKLFHSARWDHEFDWSDKDVVVIGNGCSATQFVPILSNGSTTENYTTTCSPARRVTQFARQPHWIAERPNPVYSPLFKWTMRYVPLAMRLYRFLLYADMEKDFLGFYLATGGHIRRGLTDERLEYLKRTAPAKYHAALTPSTEIGCKRKVNDTDYFDCLHNANMELVAEDPITEITETGVKTKTGREVKADAIILANGFQTQKVLYPLSADIRGEGGVSLDEHWNKLSDGLPQAYYGTCVSSFPNFFVLMGPNTTTGHLSVIYSTECQVNFSLRILQPVLQQPSLVSSLIGSNPPTSVAVTLAAEQRDNAWIQDSSKNLVWASGCTSWYIDTKTRKNTMLYPDWQFNYWWRSVFVPKNKDFVYKKSPKIAAPAKGRKSGETNRTGSWNGVVLASIVLGAATGIAIGGAKIGDVDDVLADGFGQIRRLTEDVIQSVKGAL</sequence>